<comment type="similarity">
    <text evidence="7">Belongs to the gmhB family.</text>
</comment>
<dbReference type="RefSeq" id="WP_050059549.1">
    <property type="nucleotide sequence ID" value="NZ_JACHEK010000005.1"/>
</dbReference>
<feature type="binding site" evidence="10">
    <location>
        <position position="121"/>
    </location>
    <ligand>
        <name>Zn(2+)</name>
        <dbReference type="ChEBI" id="CHEBI:29105"/>
    </ligand>
</feature>
<comment type="caution">
    <text evidence="11">The sequence shown here is derived from an EMBL/GenBank/DDBJ whole genome shotgun (WGS) entry which is preliminary data.</text>
</comment>
<dbReference type="GO" id="GO:0016791">
    <property type="term" value="F:phosphatase activity"/>
    <property type="evidence" value="ECO:0007669"/>
    <property type="project" value="InterPro"/>
</dbReference>
<feature type="binding site" evidence="10">
    <location>
        <position position="148"/>
    </location>
    <ligand>
        <name>Mg(2+)</name>
        <dbReference type="ChEBI" id="CHEBI:18420"/>
    </ligand>
</feature>
<evidence type="ECO:0000313" key="12">
    <source>
        <dbReference type="Proteomes" id="UP000538666"/>
    </source>
</evidence>
<dbReference type="EC" id="3.1.3.-" evidence="7"/>
<gene>
    <name evidence="11" type="ORF">HNQ77_002859</name>
</gene>
<evidence type="ECO:0000313" key="11">
    <source>
        <dbReference type="EMBL" id="MBB6144903.1"/>
    </source>
</evidence>
<dbReference type="NCBIfam" id="TIGR01656">
    <property type="entry name" value="Histidinol-ppas"/>
    <property type="match status" value="1"/>
</dbReference>
<dbReference type="InterPro" id="IPR023214">
    <property type="entry name" value="HAD_sf"/>
</dbReference>
<dbReference type="GO" id="GO:0005975">
    <property type="term" value="P:carbohydrate metabolic process"/>
    <property type="evidence" value="ECO:0007669"/>
    <property type="project" value="InterPro"/>
</dbReference>
<protein>
    <recommendedName>
        <fullName evidence="6 7">D,D-heptose 1,7-bisphosphate phosphatase</fullName>
        <ecNumber evidence="7">3.1.3.-</ecNumber>
    </recommendedName>
</protein>
<feature type="binding site" evidence="10">
    <location>
        <position position="106"/>
    </location>
    <ligand>
        <name>Zn(2+)</name>
        <dbReference type="ChEBI" id="CHEBI:29105"/>
    </ligand>
</feature>
<dbReference type="PANTHER" id="PTHR42891">
    <property type="entry name" value="D-GLYCERO-BETA-D-MANNO-HEPTOSE-1,7-BISPHOSPHATE 7-PHOSPHATASE"/>
    <property type="match status" value="1"/>
</dbReference>
<dbReference type="GO" id="GO:0005737">
    <property type="term" value="C:cytoplasm"/>
    <property type="evidence" value="ECO:0007669"/>
    <property type="project" value="UniProtKB-SubCell"/>
</dbReference>
<dbReference type="InterPro" id="IPR006543">
    <property type="entry name" value="Histidinol-phos"/>
</dbReference>
<comment type="subcellular location">
    <subcellularLocation>
        <location evidence="1 7">Cytoplasm</location>
    </subcellularLocation>
</comment>
<evidence type="ECO:0000256" key="2">
    <source>
        <dbReference type="ARBA" id="ARBA00022490"/>
    </source>
</evidence>
<dbReference type="InterPro" id="IPR006549">
    <property type="entry name" value="HAD-SF_hydro_IIIA"/>
</dbReference>
<dbReference type="PANTHER" id="PTHR42891:SF1">
    <property type="entry name" value="D-GLYCERO-BETA-D-MANNO-HEPTOSE-1,7-BISPHOSPHATE 7-PHOSPHATASE"/>
    <property type="match status" value="1"/>
</dbReference>
<evidence type="ECO:0000256" key="6">
    <source>
        <dbReference type="ARBA" id="ARBA00031828"/>
    </source>
</evidence>
<dbReference type="Pfam" id="PF13242">
    <property type="entry name" value="Hydrolase_like"/>
    <property type="match status" value="1"/>
</dbReference>
<feature type="binding site" evidence="10">
    <location>
        <position position="15"/>
    </location>
    <ligand>
        <name>Mg(2+)</name>
        <dbReference type="ChEBI" id="CHEBI:18420"/>
    </ligand>
</feature>
<dbReference type="InterPro" id="IPR036412">
    <property type="entry name" value="HAD-like_sf"/>
</dbReference>
<dbReference type="NCBIfam" id="TIGR01662">
    <property type="entry name" value="HAD-SF-IIIA"/>
    <property type="match status" value="1"/>
</dbReference>
<evidence type="ECO:0000256" key="7">
    <source>
        <dbReference type="PIRNR" id="PIRNR004682"/>
    </source>
</evidence>
<evidence type="ECO:0000256" key="9">
    <source>
        <dbReference type="PIRSR" id="PIRSR004682-3"/>
    </source>
</evidence>
<dbReference type="SUPFAM" id="SSF56784">
    <property type="entry name" value="HAD-like"/>
    <property type="match status" value="1"/>
</dbReference>
<evidence type="ECO:0000256" key="3">
    <source>
        <dbReference type="ARBA" id="ARBA00022723"/>
    </source>
</evidence>
<feature type="site" description="Stabilizes the phosphoryl group" evidence="9">
    <location>
        <position position="65"/>
    </location>
</feature>
<dbReference type="OrthoDB" id="9801899at2"/>
<evidence type="ECO:0000256" key="4">
    <source>
        <dbReference type="ARBA" id="ARBA00022801"/>
    </source>
</evidence>
<name>A0A841JU22_9BACT</name>
<reference evidence="11 12" key="1">
    <citation type="submission" date="2020-08" db="EMBL/GenBank/DDBJ databases">
        <title>Genomic Encyclopedia of Type Strains, Phase IV (KMG-IV): sequencing the most valuable type-strain genomes for metagenomic binning, comparative biology and taxonomic classification.</title>
        <authorList>
            <person name="Goeker M."/>
        </authorList>
    </citation>
    <scope>NUCLEOTIDE SEQUENCE [LARGE SCALE GENOMIC DNA]</scope>
    <source>
        <strain evidence="11 12">DSM 103733</strain>
    </source>
</reference>
<dbReference type="EMBL" id="JACHEK010000005">
    <property type="protein sequence ID" value="MBB6144903.1"/>
    <property type="molecule type" value="Genomic_DNA"/>
</dbReference>
<dbReference type="InterPro" id="IPR004446">
    <property type="entry name" value="Heptose_bisP_phosphatase"/>
</dbReference>
<feature type="binding site" evidence="10">
    <location>
        <position position="104"/>
    </location>
    <ligand>
        <name>Zn(2+)</name>
        <dbReference type="ChEBI" id="CHEBI:29105"/>
    </ligand>
</feature>
<keyword evidence="2 7" id="KW-0963">Cytoplasm</keyword>
<organism evidence="11 12">
    <name type="scientific">Silvibacterium bohemicum</name>
    <dbReference type="NCBI Taxonomy" id="1577686"/>
    <lineage>
        <taxon>Bacteria</taxon>
        <taxon>Pseudomonadati</taxon>
        <taxon>Acidobacteriota</taxon>
        <taxon>Terriglobia</taxon>
        <taxon>Terriglobales</taxon>
        <taxon>Acidobacteriaceae</taxon>
        <taxon>Silvibacterium</taxon>
    </lineage>
</organism>
<feature type="binding site" evidence="10">
    <location>
        <position position="17"/>
    </location>
    <ligand>
        <name>Mg(2+)</name>
        <dbReference type="ChEBI" id="CHEBI:18420"/>
    </ligand>
</feature>
<comment type="cofactor">
    <cofactor evidence="10">
        <name>Zn(2+)</name>
        <dbReference type="ChEBI" id="CHEBI:29105"/>
    </cofactor>
</comment>
<keyword evidence="3 10" id="KW-0479">Metal-binding</keyword>
<feature type="site" description="Stabilizes the phosphoryl group" evidence="9">
    <location>
        <position position="123"/>
    </location>
</feature>
<dbReference type="GO" id="GO:0046872">
    <property type="term" value="F:metal ion binding"/>
    <property type="evidence" value="ECO:0007669"/>
    <property type="project" value="UniProtKB-KW"/>
</dbReference>
<feature type="active site" description="Nucleophile" evidence="8">
    <location>
        <position position="15"/>
    </location>
</feature>
<sequence length="207" mass="23078">MGTDQHGGKRAVFLDRDGVINRNVWNPAASQYESPLTADRFELLPGVLHALMKLQNANFLLFVVSNQPNYAKGKSSPEAASTIHRKLLSNTSSAGIHFADCYYCFHHPDGSNPNYSGPCICRKPSPYFLYQARQSFDVNLAESWMIGDRESDMQCGRKAGTRTIFIDDAPARRCQADADYFAKHLAEAARLILERSNSARKLRTCGT</sequence>
<keyword evidence="10" id="KW-0460">Magnesium</keyword>
<dbReference type="PIRSF" id="PIRSF004682">
    <property type="entry name" value="GmhB"/>
    <property type="match status" value="1"/>
</dbReference>
<keyword evidence="4 7" id="KW-0378">Hydrolase</keyword>
<proteinExistence type="inferred from homology"/>
<feature type="active site" description="Proton donor" evidence="8">
    <location>
        <position position="17"/>
    </location>
</feature>
<comment type="cofactor">
    <cofactor evidence="10">
        <name>Mg(2+)</name>
        <dbReference type="ChEBI" id="CHEBI:18420"/>
    </cofactor>
</comment>
<evidence type="ECO:0000256" key="10">
    <source>
        <dbReference type="PIRSR" id="PIRSR004682-4"/>
    </source>
</evidence>
<accession>A0A841JU22</accession>
<evidence type="ECO:0000256" key="1">
    <source>
        <dbReference type="ARBA" id="ARBA00004496"/>
    </source>
</evidence>
<keyword evidence="5 7" id="KW-0119">Carbohydrate metabolism</keyword>
<feature type="binding site" evidence="10">
    <location>
        <position position="119"/>
    </location>
    <ligand>
        <name>Zn(2+)</name>
        <dbReference type="ChEBI" id="CHEBI:29105"/>
    </ligand>
</feature>
<feature type="site" description="Contributes to substrate recognition" evidence="9">
    <location>
        <position position="122"/>
    </location>
</feature>
<keyword evidence="12" id="KW-1185">Reference proteome</keyword>
<evidence type="ECO:0000256" key="8">
    <source>
        <dbReference type="PIRSR" id="PIRSR004682-1"/>
    </source>
</evidence>
<dbReference type="AlphaFoldDB" id="A0A841JU22"/>
<keyword evidence="10" id="KW-0862">Zinc</keyword>
<evidence type="ECO:0000256" key="5">
    <source>
        <dbReference type="ARBA" id="ARBA00023277"/>
    </source>
</evidence>
<dbReference type="Proteomes" id="UP000538666">
    <property type="component" value="Unassembled WGS sequence"/>
</dbReference>
<dbReference type="Gene3D" id="3.40.50.1000">
    <property type="entry name" value="HAD superfamily/HAD-like"/>
    <property type="match status" value="1"/>
</dbReference>